<dbReference type="OrthoDB" id="876475at2"/>
<protein>
    <submittedName>
        <fullName evidence="1">Uncharacterized protein</fullName>
    </submittedName>
</protein>
<organism evidence="1 2">
    <name type="scientific">Hymenobacter perfusus</name>
    <dbReference type="NCBI Taxonomy" id="1236770"/>
    <lineage>
        <taxon>Bacteria</taxon>
        <taxon>Pseudomonadati</taxon>
        <taxon>Bacteroidota</taxon>
        <taxon>Cytophagia</taxon>
        <taxon>Cytophagales</taxon>
        <taxon>Hymenobacteraceae</taxon>
        <taxon>Hymenobacter</taxon>
    </lineage>
</organism>
<keyword evidence="2" id="KW-1185">Reference proteome</keyword>
<accession>A0A428K9D5</accession>
<gene>
    <name evidence="1" type="ORF">EI293_14305</name>
</gene>
<evidence type="ECO:0000313" key="2">
    <source>
        <dbReference type="Proteomes" id="UP000270291"/>
    </source>
</evidence>
<proteinExistence type="predicted"/>
<dbReference type="Proteomes" id="UP000270291">
    <property type="component" value="Unassembled WGS sequence"/>
</dbReference>
<reference evidence="1 2" key="1">
    <citation type="submission" date="2018-12" db="EMBL/GenBank/DDBJ databases">
        <authorList>
            <person name="Feng G."/>
            <person name="Zhu H."/>
        </authorList>
    </citation>
    <scope>NUCLEOTIDE SEQUENCE [LARGE SCALE GENOMIC DNA]</scope>
    <source>
        <strain evidence="1 2">LMG 26000</strain>
    </source>
</reference>
<evidence type="ECO:0000313" key="1">
    <source>
        <dbReference type="EMBL" id="RSK42961.1"/>
    </source>
</evidence>
<comment type="caution">
    <text evidence="1">The sequence shown here is derived from an EMBL/GenBank/DDBJ whole genome shotgun (WGS) entry which is preliminary data.</text>
</comment>
<dbReference type="EMBL" id="RWIU01000004">
    <property type="protein sequence ID" value="RSK42961.1"/>
    <property type="molecule type" value="Genomic_DNA"/>
</dbReference>
<sequence length="202" mass="23281">MLHLRTDLHDVLSFGMLSRHTLEILRRKHGASEGELFSALMQVLREQRTTPDSGEPARQPGQLVCGAEEHICRHCGEILLRKNALKHLWQAHDLVVRHHPEAHYTTDIRLATLYQQARAAGTDAQPLLAAWEATQQFEQRYLPVRASGQRRYLVRRRGYTILVLGQASLNGRYQRHDLNQDNRRHGFVRCLQGTFILVPMRA</sequence>
<dbReference type="AlphaFoldDB" id="A0A428K9D5"/>
<dbReference type="RefSeq" id="WP_125438975.1">
    <property type="nucleotide sequence ID" value="NZ_RWIU01000004.1"/>
</dbReference>
<name>A0A428K9D5_9BACT</name>